<dbReference type="EMBL" id="AHYT01000003">
    <property type="protein sequence ID" value="EOT29623.1"/>
    <property type="molecule type" value="Genomic_DNA"/>
</dbReference>
<dbReference type="InterPro" id="IPR038200">
    <property type="entry name" value="GW_dom_sf"/>
</dbReference>
<feature type="compositionally biased region" description="Polar residues" evidence="1">
    <location>
        <begin position="76"/>
        <end position="90"/>
    </location>
</feature>
<sequence>MKKNYFLISSVSLIATLFSINTSTPVLANDTSSVDSVIAETTESTESLPSVSVAETIESVGDLSSVDNESISSNSTMIEDSTTESTIVEDSSTAETQSSESQSLEPTYTVETIDKQGILKNTSNEYWQTLENLITSKEQTNLQLKTYQEQLIGNTIYQISEKIVFNDQTAYYKISNTNEQTVAYISEEAIEFVNAPQTVKKYITITSNNNVVYQDIYLTQKIDSTKLLNKTFYVHERITALDGKTYLVLFNNQDNQVGYLKDENLSLTDTPLGTPEAINNYITVHASNKTFYQDTLLQNEQSTNTLLDTTFLAKKLYHHFDGNQYISIEDNNKKGIGYIDKSYTKSVAEPQGTYHAYNKYVTIQSGNYDIWQNFNWQKRSHSANYQGQLLQARGYYDHFNGTRYLTVYDKNGKWVGYINATATKLSSNGGGGKYHAYNKYVTIQSGNYDIWQNFDWQKRSHSANYHGQLLQARGYYDHFNGARYLTVYDKNGKWIGYI</sequence>
<dbReference type="Proteomes" id="UP000014136">
    <property type="component" value="Unassembled WGS sequence"/>
</dbReference>
<feature type="signal peptide" evidence="2">
    <location>
        <begin position="1"/>
        <end position="28"/>
    </location>
</feature>
<keyword evidence="2" id="KW-0732">Signal</keyword>
<feature type="non-terminal residue" evidence="3">
    <location>
        <position position="498"/>
    </location>
</feature>
<dbReference type="AlphaFoldDB" id="S0JP07"/>
<organism evidence="3 4">
    <name type="scientific">Enterococcus saccharolyticus subsp. saccharolyticus ATCC 43076</name>
    <dbReference type="NCBI Taxonomy" id="1139996"/>
    <lineage>
        <taxon>Bacteria</taxon>
        <taxon>Bacillati</taxon>
        <taxon>Bacillota</taxon>
        <taxon>Bacilli</taxon>
        <taxon>Lactobacillales</taxon>
        <taxon>Enterococcaceae</taxon>
        <taxon>Enterococcus</taxon>
    </lineage>
</organism>
<evidence type="ECO:0000313" key="3">
    <source>
        <dbReference type="EMBL" id="EOT29623.1"/>
    </source>
</evidence>
<feature type="region of interest" description="Disordered" evidence="1">
    <location>
        <begin position="64"/>
        <end position="107"/>
    </location>
</feature>
<accession>S0JP07</accession>
<comment type="caution">
    <text evidence="3">The sequence shown here is derived from an EMBL/GenBank/DDBJ whole genome shotgun (WGS) entry which is preliminary data.</text>
</comment>
<keyword evidence="4" id="KW-1185">Reference proteome</keyword>
<dbReference type="STRING" id="41997.RV16_GL001349"/>
<evidence type="ECO:0000256" key="2">
    <source>
        <dbReference type="SAM" id="SignalP"/>
    </source>
</evidence>
<protein>
    <submittedName>
        <fullName evidence="3">Uncharacterized protein</fullName>
    </submittedName>
</protein>
<feature type="compositionally biased region" description="Low complexity" evidence="1">
    <location>
        <begin position="91"/>
        <end position="103"/>
    </location>
</feature>
<evidence type="ECO:0000256" key="1">
    <source>
        <dbReference type="SAM" id="MobiDB-lite"/>
    </source>
</evidence>
<proteinExistence type="predicted"/>
<evidence type="ECO:0000313" key="4">
    <source>
        <dbReference type="Proteomes" id="UP000014136"/>
    </source>
</evidence>
<gene>
    <name evidence="3" type="ORF">OMQ_00935</name>
</gene>
<name>S0JP07_9ENTE</name>
<feature type="chain" id="PRO_5004488127" evidence="2">
    <location>
        <begin position="29"/>
        <end position="498"/>
    </location>
</feature>
<feature type="compositionally biased region" description="Low complexity" evidence="1">
    <location>
        <begin position="64"/>
        <end position="75"/>
    </location>
</feature>
<dbReference type="HOGENOM" id="CLU_548074_0_0_9"/>
<dbReference type="Gene3D" id="2.30.30.170">
    <property type="match status" value="1"/>
</dbReference>
<reference evidence="3 4" key="1">
    <citation type="submission" date="2013-03" db="EMBL/GenBank/DDBJ databases">
        <title>The Genome Sequence of Enterococcus saccharolyticus ATCC_43076 (Illumina only assembly).</title>
        <authorList>
            <consortium name="The Broad Institute Genomics Platform"/>
            <consortium name="The Broad Institute Genome Sequencing Center for Infectious Disease"/>
            <person name="Earl A."/>
            <person name="Russ C."/>
            <person name="Gilmore M."/>
            <person name="Surin D."/>
            <person name="Walker B."/>
            <person name="Young S."/>
            <person name="Zeng Q."/>
            <person name="Gargeya S."/>
            <person name="Fitzgerald M."/>
            <person name="Haas B."/>
            <person name="Abouelleil A."/>
            <person name="Allen A.W."/>
            <person name="Alvarado L."/>
            <person name="Arachchi H.M."/>
            <person name="Berlin A.M."/>
            <person name="Chapman S.B."/>
            <person name="Gainer-Dewar J."/>
            <person name="Goldberg J."/>
            <person name="Griggs A."/>
            <person name="Gujja S."/>
            <person name="Hansen M."/>
            <person name="Howarth C."/>
            <person name="Imamovic A."/>
            <person name="Ireland A."/>
            <person name="Larimer J."/>
            <person name="McCowan C."/>
            <person name="Murphy C."/>
            <person name="Pearson M."/>
            <person name="Poon T.W."/>
            <person name="Priest M."/>
            <person name="Roberts A."/>
            <person name="Saif S."/>
            <person name="Shea T."/>
            <person name="Sisk P."/>
            <person name="Sykes S."/>
            <person name="Wortman J."/>
            <person name="Nusbaum C."/>
            <person name="Birren B."/>
        </authorList>
    </citation>
    <scope>NUCLEOTIDE SEQUENCE [LARGE SCALE GENOMIC DNA]</scope>
    <source>
        <strain evidence="3 4">ATCC 43076</strain>
    </source>
</reference>